<reference evidence="7" key="1">
    <citation type="submission" date="2020-02" db="EMBL/GenBank/DDBJ databases">
        <authorList>
            <person name="Meier V. D."/>
        </authorList>
    </citation>
    <scope>NUCLEOTIDE SEQUENCE</scope>
    <source>
        <strain evidence="7">AVDCRST_MAG41</strain>
    </source>
</reference>
<dbReference type="SMART" id="SM00729">
    <property type="entry name" value="Elp3"/>
    <property type="match status" value="1"/>
</dbReference>
<feature type="domain" description="B12-binding" evidence="6">
    <location>
        <begin position="84"/>
        <end position="216"/>
    </location>
</feature>
<dbReference type="SFLD" id="SFLDG01082">
    <property type="entry name" value="B12-binding_domain_containing"/>
    <property type="match status" value="1"/>
</dbReference>
<dbReference type="Pfam" id="PF04055">
    <property type="entry name" value="Radical_SAM"/>
    <property type="match status" value="1"/>
</dbReference>
<dbReference type="InterPro" id="IPR051198">
    <property type="entry name" value="BchE-like"/>
</dbReference>
<evidence type="ECO:0000256" key="5">
    <source>
        <dbReference type="ARBA" id="ARBA00023014"/>
    </source>
</evidence>
<gene>
    <name evidence="7" type="ORF">AVDCRST_MAG41-1549</name>
</gene>
<dbReference type="PANTHER" id="PTHR43409">
    <property type="entry name" value="ANAEROBIC MAGNESIUM-PROTOPORPHYRIN IX MONOMETHYL ESTER CYCLASE-RELATED"/>
    <property type="match status" value="1"/>
</dbReference>
<dbReference type="InterPro" id="IPR006158">
    <property type="entry name" value="Cobalamin-bd"/>
</dbReference>
<dbReference type="GO" id="GO:0005829">
    <property type="term" value="C:cytosol"/>
    <property type="evidence" value="ECO:0007669"/>
    <property type="project" value="TreeGrafter"/>
</dbReference>
<dbReference type="SUPFAM" id="SSF102114">
    <property type="entry name" value="Radical SAM enzymes"/>
    <property type="match status" value="1"/>
</dbReference>
<dbReference type="GO" id="GO:0031419">
    <property type="term" value="F:cobalamin binding"/>
    <property type="evidence" value="ECO:0007669"/>
    <property type="project" value="InterPro"/>
</dbReference>
<dbReference type="NCBIfam" id="TIGR03975">
    <property type="entry name" value="rSAM_ocin_1"/>
    <property type="match status" value="1"/>
</dbReference>
<dbReference type="GO" id="GO:0046872">
    <property type="term" value="F:metal ion binding"/>
    <property type="evidence" value="ECO:0007669"/>
    <property type="project" value="UniProtKB-KW"/>
</dbReference>
<dbReference type="SFLD" id="SFLDF00324">
    <property type="entry name" value="bacteriocin_maturation"/>
    <property type="match status" value="1"/>
</dbReference>
<keyword evidence="3" id="KW-0479">Metal-binding</keyword>
<dbReference type="GO" id="GO:0051536">
    <property type="term" value="F:iron-sulfur cluster binding"/>
    <property type="evidence" value="ECO:0007669"/>
    <property type="project" value="UniProtKB-KW"/>
</dbReference>
<dbReference type="InterPro" id="IPR058240">
    <property type="entry name" value="rSAM_sf"/>
</dbReference>
<keyword evidence="2" id="KW-0949">S-adenosyl-L-methionine</keyword>
<evidence type="ECO:0000256" key="3">
    <source>
        <dbReference type="ARBA" id="ARBA00022723"/>
    </source>
</evidence>
<dbReference type="GO" id="GO:0003824">
    <property type="term" value="F:catalytic activity"/>
    <property type="evidence" value="ECO:0007669"/>
    <property type="project" value="InterPro"/>
</dbReference>
<dbReference type="AlphaFoldDB" id="A0A6J4I802"/>
<dbReference type="InterPro" id="IPR006638">
    <property type="entry name" value="Elp3/MiaA/NifB-like_rSAM"/>
</dbReference>
<comment type="cofactor">
    <cofactor evidence="1">
        <name>[4Fe-4S] cluster</name>
        <dbReference type="ChEBI" id="CHEBI:49883"/>
    </cofactor>
</comment>
<sequence>MTTTALPAPAVRRPLTVRLVDMPFASSRRPSIQLGLLQAILARRGTAARTVHLNLELAQRLGWERYEALCHARDLLLGEWLFARAAFGPDAPPPEPYLRRHAAGLAATGEDPAGLAELRETAFPALLDEWAARSEWAGVDVAGFSSIFEQNCAALGLARRLRARGVTTVFGGANFEDEMGLEYVRAVPWIDYAVIGEGDEVLPALLDRLATGADPGDLPGVASRAADGTVRFPGRAPQVATLDPLPEPDYADYFADVARLRPPATVRGQPIGLPFESARGCWWGAKHHCTFCGLNALGMAFRSKSPERALAGLDELAERHGTYTFLSVDNILDQRYVEGVFAPLARQRKDYTFFFEVKSTLTAAQLRTLSRGGARILQPGIESLSTPLLRIMRKGATALQNVRFLKWGRYHQLVVTWNLLTGFPGERVEDYATQLRTIGLIGHLCPPGYVGRIRLDRFSPNFTELEELGFTRLGPLAAYGDVYPDRFDLAAIAYTFDYSAPRTLQDEAYEPLRRAVEDWQAAWAPGELPPLLAFRRGAGRLTVTDTRPGFDRVTTWGETEARVYEAITPTARTAAAVRRDLGDGVPAEEILADFAAAGLALEEDGQYLGLALPANPNW</sequence>
<keyword evidence="4" id="KW-0408">Iron</keyword>
<dbReference type="Gene3D" id="3.80.30.20">
    <property type="entry name" value="tm_1862 like domain"/>
    <property type="match status" value="1"/>
</dbReference>
<dbReference type="InterPro" id="IPR023984">
    <property type="entry name" value="rSAM_ocin_1"/>
</dbReference>
<dbReference type="EMBL" id="CADCTP010000143">
    <property type="protein sequence ID" value="CAA9243469.1"/>
    <property type="molecule type" value="Genomic_DNA"/>
</dbReference>
<dbReference type="Gene3D" id="3.40.50.280">
    <property type="entry name" value="Cobalamin-binding domain"/>
    <property type="match status" value="1"/>
</dbReference>
<name>A0A6J4I802_9ACTN</name>
<dbReference type="SFLD" id="SFLDS00029">
    <property type="entry name" value="Radical_SAM"/>
    <property type="match status" value="1"/>
</dbReference>
<dbReference type="InterPro" id="IPR007197">
    <property type="entry name" value="rSAM"/>
</dbReference>
<dbReference type="PANTHER" id="PTHR43409:SF7">
    <property type="entry name" value="BLL1977 PROTEIN"/>
    <property type="match status" value="1"/>
</dbReference>
<dbReference type="InterPro" id="IPR023404">
    <property type="entry name" value="rSAM_horseshoe"/>
</dbReference>
<evidence type="ECO:0000256" key="2">
    <source>
        <dbReference type="ARBA" id="ARBA00022691"/>
    </source>
</evidence>
<proteinExistence type="predicted"/>
<evidence type="ECO:0000256" key="1">
    <source>
        <dbReference type="ARBA" id="ARBA00001966"/>
    </source>
</evidence>
<dbReference type="PROSITE" id="PS51332">
    <property type="entry name" value="B12_BINDING"/>
    <property type="match status" value="1"/>
</dbReference>
<protein>
    <recommendedName>
        <fullName evidence="6">B12-binding domain-containing protein</fullName>
    </recommendedName>
</protein>
<evidence type="ECO:0000313" key="7">
    <source>
        <dbReference type="EMBL" id="CAA9243469.1"/>
    </source>
</evidence>
<accession>A0A6J4I802</accession>
<evidence type="ECO:0000256" key="4">
    <source>
        <dbReference type="ARBA" id="ARBA00023004"/>
    </source>
</evidence>
<evidence type="ECO:0000259" key="6">
    <source>
        <dbReference type="PROSITE" id="PS51332"/>
    </source>
</evidence>
<keyword evidence="5" id="KW-0411">Iron-sulfur</keyword>
<organism evidence="7">
    <name type="scientific">uncultured Mycobacteriales bacterium</name>
    <dbReference type="NCBI Taxonomy" id="581187"/>
    <lineage>
        <taxon>Bacteria</taxon>
        <taxon>Bacillati</taxon>
        <taxon>Actinomycetota</taxon>
        <taxon>Actinomycetes</taxon>
        <taxon>Mycobacteriales</taxon>
        <taxon>environmental samples</taxon>
    </lineage>
</organism>